<sequence>MFPCRPFLLNPLDWTHCCWCCCTHGAPVHVCQPRGRCNAPVKMQGHSKPQAPVLHVGNTATCLLPHALAFAASHLRGKGFGKMIVTSEIQWGSHRMCSGPHGAKSCLAAPRV</sequence>
<evidence type="ECO:0000313" key="1">
    <source>
        <dbReference type="EMBL" id="PWN87934.1"/>
    </source>
</evidence>
<name>A0A316YGF9_9BASI</name>
<dbReference type="RefSeq" id="XP_025375132.1">
    <property type="nucleotide sequence ID" value="XM_025518294.1"/>
</dbReference>
<dbReference type="GeneID" id="37040210"/>
<evidence type="ECO:0000313" key="2">
    <source>
        <dbReference type="Proteomes" id="UP000245768"/>
    </source>
</evidence>
<proteinExistence type="predicted"/>
<accession>A0A316YGF9</accession>
<keyword evidence="2" id="KW-1185">Reference proteome</keyword>
<dbReference type="Proteomes" id="UP000245768">
    <property type="component" value="Unassembled WGS sequence"/>
</dbReference>
<dbReference type="AlphaFoldDB" id="A0A316YGF9"/>
<gene>
    <name evidence="1" type="ORF">FA10DRAFT_180852</name>
</gene>
<protein>
    <submittedName>
        <fullName evidence="1">Uncharacterized protein</fullName>
    </submittedName>
</protein>
<dbReference type="EMBL" id="KZ819639">
    <property type="protein sequence ID" value="PWN87934.1"/>
    <property type="molecule type" value="Genomic_DNA"/>
</dbReference>
<dbReference type="InParanoid" id="A0A316YGF9"/>
<reference evidence="1 2" key="1">
    <citation type="journal article" date="2018" name="Mol. Biol. Evol.">
        <title>Broad Genomic Sampling Reveals a Smut Pathogenic Ancestry of the Fungal Clade Ustilaginomycotina.</title>
        <authorList>
            <person name="Kijpornyongpan T."/>
            <person name="Mondo S.J."/>
            <person name="Barry K."/>
            <person name="Sandor L."/>
            <person name="Lee J."/>
            <person name="Lipzen A."/>
            <person name="Pangilinan J."/>
            <person name="LaButti K."/>
            <person name="Hainaut M."/>
            <person name="Henrissat B."/>
            <person name="Grigoriev I.V."/>
            <person name="Spatafora J.W."/>
            <person name="Aime M.C."/>
        </authorList>
    </citation>
    <scope>NUCLEOTIDE SEQUENCE [LARGE SCALE GENOMIC DNA]</scope>
    <source>
        <strain evidence="1 2">MCA 4198</strain>
    </source>
</reference>
<organism evidence="1 2">
    <name type="scientific">Acaromyces ingoldii</name>
    <dbReference type="NCBI Taxonomy" id="215250"/>
    <lineage>
        <taxon>Eukaryota</taxon>
        <taxon>Fungi</taxon>
        <taxon>Dikarya</taxon>
        <taxon>Basidiomycota</taxon>
        <taxon>Ustilaginomycotina</taxon>
        <taxon>Exobasidiomycetes</taxon>
        <taxon>Exobasidiales</taxon>
        <taxon>Cryptobasidiaceae</taxon>
        <taxon>Acaromyces</taxon>
    </lineage>
</organism>